<dbReference type="KEGG" id="hara:AArcS_3162"/>
<dbReference type="Pfam" id="PF01478">
    <property type="entry name" value="Peptidase_A24"/>
    <property type="match status" value="1"/>
</dbReference>
<keyword evidence="4 7" id="KW-1133">Transmembrane helix</keyword>
<name>A0A897MZN9_9EURY</name>
<sequence length="349" mass="37960">MLELGPVFAGTTDLLRLVAVPVFAWAAWRDIRTRRVPNVTWLPLAALGLLLLVWDGWHAVGIGGYDWQLFLVTTAISLGIVVPLSYAFWWMGGFGGADAKALMTIAILFPAFPTYYVETSVYPAVQTDVGVFSFTILTNAVLVAVAFPVALAAYNAVRGRFAPAMLVGRVRHWSDLSTAHGRVMENQEGFTRSGLDLDVLRMYLRWRGLTLADLREDPDRYRDPETLPEEPNPPTDGAVTADGEAVPVAGESAAAERITETEGAADDEDAESTTYDDPWGAAAFLDSIEGSAYGTTPGKLRDGLDTLVEREQVWVSPGVPFIVPIFLGLLVALVYGDLLFRVLELLGLV</sequence>
<dbReference type="AlphaFoldDB" id="A0A897MZN9"/>
<evidence type="ECO:0000256" key="4">
    <source>
        <dbReference type="ARBA" id="ARBA00022989"/>
    </source>
</evidence>
<feature type="transmembrane region" description="Helical" evidence="7">
    <location>
        <begin position="6"/>
        <end position="27"/>
    </location>
</feature>
<evidence type="ECO:0000256" key="7">
    <source>
        <dbReference type="SAM" id="Phobius"/>
    </source>
</evidence>
<feature type="transmembrane region" description="Helical" evidence="7">
    <location>
        <begin position="319"/>
        <end position="340"/>
    </location>
</feature>
<dbReference type="GO" id="GO:0004190">
    <property type="term" value="F:aspartic-type endopeptidase activity"/>
    <property type="evidence" value="ECO:0007669"/>
    <property type="project" value="InterPro"/>
</dbReference>
<evidence type="ECO:0000259" key="8">
    <source>
        <dbReference type="Pfam" id="PF01478"/>
    </source>
</evidence>
<evidence type="ECO:0000256" key="5">
    <source>
        <dbReference type="ARBA" id="ARBA00023136"/>
    </source>
</evidence>
<keyword evidence="5 7" id="KW-0472">Membrane</keyword>
<accession>A0A897MZN9</accession>
<dbReference type="PANTHER" id="PTHR36506:SF1">
    <property type="entry name" value="PREFLAGELLIN PEPTIDASE"/>
    <property type="match status" value="1"/>
</dbReference>
<feature type="transmembrane region" description="Helical" evidence="7">
    <location>
        <begin position="129"/>
        <end position="154"/>
    </location>
</feature>
<feature type="domain" description="Preflagellin peptidase C-terminal" evidence="9">
    <location>
        <begin position="304"/>
        <end position="338"/>
    </location>
</feature>
<feature type="transmembrane region" description="Helical" evidence="7">
    <location>
        <begin position="69"/>
        <end position="89"/>
    </location>
</feature>
<feature type="transmembrane region" description="Helical" evidence="7">
    <location>
        <begin position="101"/>
        <end position="117"/>
    </location>
</feature>
<dbReference type="EMBL" id="CP064786">
    <property type="protein sequence ID" value="QSG04349.1"/>
    <property type="molecule type" value="Genomic_DNA"/>
</dbReference>
<keyword evidence="2" id="KW-1003">Cell membrane</keyword>
<dbReference type="InterPro" id="IPR009655">
    <property type="entry name" value="Preflagellin_peptidase_C"/>
</dbReference>
<dbReference type="Gene3D" id="1.20.120.1220">
    <property type="match status" value="1"/>
</dbReference>
<evidence type="ECO:0000313" key="10">
    <source>
        <dbReference type="EMBL" id="QSG04349.1"/>
    </source>
</evidence>
<evidence type="ECO:0000256" key="2">
    <source>
        <dbReference type="ARBA" id="ARBA00022475"/>
    </source>
</evidence>
<evidence type="ECO:0000256" key="1">
    <source>
        <dbReference type="ARBA" id="ARBA00004651"/>
    </source>
</evidence>
<feature type="domain" description="Prepilin type IV endopeptidase peptidase" evidence="8">
    <location>
        <begin position="18"/>
        <end position="134"/>
    </location>
</feature>
<dbReference type="GO" id="GO:0005886">
    <property type="term" value="C:plasma membrane"/>
    <property type="evidence" value="ECO:0007669"/>
    <property type="project" value="UniProtKB-SubCell"/>
</dbReference>
<dbReference type="GeneID" id="70686540"/>
<dbReference type="PANTHER" id="PTHR36506">
    <property type="entry name" value="PREFLAGELLIN PEPTIDASE"/>
    <property type="match status" value="1"/>
</dbReference>
<feature type="region of interest" description="Disordered" evidence="6">
    <location>
        <begin position="217"/>
        <end position="273"/>
    </location>
</feature>
<dbReference type="RefSeq" id="WP_238478369.1">
    <property type="nucleotide sequence ID" value="NZ_CP064786.1"/>
</dbReference>
<gene>
    <name evidence="10" type="primary">flaK2</name>
    <name evidence="10" type="ORF">AArcS_3162</name>
</gene>
<keyword evidence="3 7" id="KW-0812">Transmembrane</keyword>
<dbReference type="InterPro" id="IPR000045">
    <property type="entry name" value="Prepilin_IV_endopep_pep"/>
</dbReference>
<organism evidence="10 11">
    <name type="scientific">Natranaeroarchaeum sulfidigenes</name>
    <dbReference type="NCBI Taxonomy" id="2784880"/>
    <lineage>
        <taxon>Archaea</taxon>
        <taxon>Methanobacteriati</taxon>
        <taxon>Methanobacteriota</taxon>
        <taxon>Stenosarchaea group</taxon>
        <taxon>Halobacteria</taxon>
        <taxon>Halobacteriales</taxon>
        <taxon>Natronoarchaeaceae</taxon>
        <taxon>Natranaeroarchaeum</taxon>
    </lineage>
</organism>
<comment type="subcellular location">
    <subcellularLocation>
        <location evidence="1">Cell membrane</location>
        <topology evidence="1">Multi-pass membrane protein</topology>
    </subcellularLocation>
</comment>
<keyword evidence="11" id="KW-1185">Reference proteome</keyword>
<proteinExistence type="predicted"/>
<evidence type="ECO:0000256" key="3">
    <source>
        <dbReference type="ARBA" id="ARBA00022692"/>
    </source>
</evidence>
<dbReference type="InterPro" id="IPR052218">
    <property type="entry name" value="Preflagellin_Peptidase"/>
</dbReference>
<evidence type="ECO:0000256" key="6">
    <source>
        <dbReference type="SAM" id="MobiDB-lite"/>
    </source>
</evidence>
<protein>
    <submittedName>
        <fullName evidence="10">Peptidase A24A, prepilin type IV</fullName>
    </submittedName>
</protein>
<dbReference type="Proteomes" id="UP000663586">
    <property type="component" value="Chromosome"/>
</dbReference>
<feature type="transmembrane region" description="Helical" evidence="7">
    <location>
        <begin position="39"/>
        <end position="57"/>
    </location>
</feature>
<evidence type="ECO:0000313" key="11">
    <source>
        <dbReference type="Proteomes" id="UP000663586"/>
    </source>
</evidence>
<evidence type="ECO:0000259" key="9">
    <source>
        <dbReference type="Pfam" id="PF06847"/>
    </source>
</evidence>
<reference evidence="10" key="1">
    <citation type="submission" date="2020-11" db="EMBL/GenBank/DDBJ databases">
        <title>Carbohydrate-dependent, anaerobic sulfur respiration: A novel catabolism in halophilic archaea.</title>
        <authorList>
            <person name="Sorokin D.Y."/>
            <person name="Messina E."/>
            <person name="Smedile F."/>
            <person name="La Cono V."/>
            <person name="Hallsworth J.E."/>
            <person name="Yakimov M.M."/>
        </authorList>
    </citation>
    <scope>NUCLEOTIDE SEQUENCE</scope>
    <source>
        <strain evidence="10">AArc-S</strain>
    </source>
</reference>
<dbReference type="Pfam" id="PF06847">
    <property type="entry name" value="Arc_PepC_II"/>
    <property type="match status" value="1"/>
</dbReference>